<gene>
    <name evidence="2" type="ORF">P73_4426</name>
</gene>
<dbReference type="SUPFAM" id="SSF69118">
    <property type="entry name" value="AhpD-like"/>
    <property type="match status" value="1"/>
</dbReference>
<dbReference type="InterPro" id="IPR052512">
    <property type="entry name" value="4CMD/NDH-1_regulator"/>
</dbReference>
<evidence type="ECO:0000259" key="1">
    <source>
        <dbReference type="Pfam" id="PF02627"/>
    </source>
</evidence>
<accession>A0A0B5E7X6</accession>
<reference evidence="2 3" key="1">
    <citation type="journal article" date="2014" name="Int. J. Syst. Evol. Microbiol.">
        <title>Celeribacter indicus sp. nov., a polycyclic aromatic hydrocarbon-degrading bacterium from deep-sea sediment and reclassification of Huaishuia halophila as Celeribacter halophilus comb. nov.</title>
        <authorList>
            <person name="Lai Q."/>
            <person name="Cao J."/>
            <person name="Yuan J."/>
            <person name="Li F."/>
            <person name="Shao Z."/>
        </authorList>
    </citation>
    <scope>NUCLEOTIDE SEQUENCE [LARGE SCALE GENOMIC DNA]</scope>
    <source>
        <strain evidence="2">P73</strain>
        <plasmid evidence="3">Plasmid pP73A</plasmid>
    </source>
</reference>
<dbReference type="Gene3D" id="1.20.1290.10">
    <property type="entry name" value="AhpD-like"/>
    <property type="match status" value="1"/>
</dbReference>
<proteinExistence type="predicted"/>
<dbReference type="Pfam" id="PF02627">
    <property type="entry name" value="CMD"/>
    <property type="match status" value="1"/>
</dbReference>
<dbReference type="InterPro" id="IPR029032">
    <property type="entry name" value="AhpD-like"/>
</dbReference>
<feature type="domain" description="Carboxymuconolactone decarboxylase-like" evidence="1">
    <location>
        <begin position="14"/>
        <end position="92"/>
    </location>
</feature>
<evidence type="ECO:0000313" key="2">
    <source>
        <dbReference type="EMBL" id="AJE49141.1"/>
    </source>
</evidence>
<keyword evidence="2" id="KW-0614">Plasmid</keyword>
<geneLocation type="plasmid" evidence="2 3">
    <name>pP73A</name>
</geneLocation>
<dbReference type="PANTHER" id="PTHR33570">
    <property type="entry name" value="4-CARBOXYMUCONOLACTONE DECARBOXYLASE FAMILY PROTEIN"/>
    <property type="match status" value="1"/>
</dbReference>
<name>A0A0B5E7X6_9RHOB</name>
<keyword evidence="3" id="KW-1185">Reference proteome</keyword>
<organism evidence="2 3">
    <name type="scientific">Celeribacter indicus</name>
    <dbReference type="NCBI Taxonomy" id="1208324"/>
    <lineage>
        <taxon>Bacteria</taxon>
        <taxon>Pseudomonadati</taxon>
        <taxon>Pseudomonadota</taxon>
        <taxon>Alphaproteobacteria</taxon>
        <taxon>Rhodobacterales</taxon>
        <taxon>Roseobacteraceae</taxon>
        <taxon>Celeribacter</taxon>
    </lineage>
</organism>
<dbReference type="InterPro" id="IPR003779">
    <property type="entry name" value="CMD-like"/>
</dbReference>
<protein>
    <submittedName>
        <fullName evidence="2">Carboxymuconolactone decarboxylase</fullName>
    </submittedName>
</protein>
<sequence>MEKSANARMYEAIPQLGRLRDEVLYNDVWKQPELGPRDRSLVTCAVLAALGKNEELAHHMRRAVENGVTADELRGLVVQVGFYAGWPCAVNAGKAGLALFEGEA</sequence>
<dbReference type="AlphaFoldDB" id="A0A0B5E7X6"/>
<dbReference type="EMBL" id="CP004394">
    <property type="protein sequence ID" value="AJE49141.1"/>
    <property type="molecule type" value="Genomic_DNA"/>
</dbReference>
<dbReference type="PANTHER" id="PTHR33570:SF9">
    <property type="entry name" value="BLL4600 PROTEIN"/>
    <property type="match status" value="1"/>
</dbReference>
<evidence type="ECO:0000313" key="3">
    <source>
        <dbReference type="Proteomes" id="UP000031521"/>
    </source>
</evidence>
<dbReference type="GO" id="GO:0051920">
    <property type="term" value="F:peroxiredoxin activity"/>
    <property type="evidence" value="ECO:0007669"/>
    <property type="project" value="InterPro"/>
</dbReference>
<dbReference type="RefSeq" id="WP_043872132.1">
    <property type="nucleotide sequence ID" value="NZ_CP004394.1"/>
</dbReference>
<dbReference type="Proteomes" id="UP000031521">
    <property type="component" value="Plasmid pP73A"/>
</dbReference>
<dbReference type="KEGG" id="cid:P73_4426"/>
<dbReference type="HOGENOM" id="CLU_070025_5_1_5"/>